<dbReference type="GO" id="GO:0018104">
    <property type="term" value="P:peptidoglycan-protein cross-linking"/>
    <property type="evidence" value="ECO:0007669"/>
    <property type="project" value="TreeGrafter"/>
</dbReference>
<organism evidence="8 9">
    <name type="scientific">Symbiobacterium thermophilum</name>
    <dbReference type="NCBI Taxonomy" id="2734"/>
    <lineage>
        <taxon>Bacteria</taxon>
        <taxon>Bacillati</taxon>
        <taxon>Bacillota</taxon>
        <taxon>Clostridia</taxon>
        <taxon>Eubacteriales</taxon>
        <taxon>Symbiobacteriaceae</taxon>
        <taxon>Symbiobacterium</taxon>
    </lineage>
</organism>
<evidence type="ECO:0000259" key="7">
    <source>
        <dbReference type="PROSITE" id="PS52029"/>
    </source>
</evidence>
<keyword evidence="5 6" id="KW-0961">Cell wall biogenesis/degradation</keyword>
<keyword evidence="2" id="KW-0808">Transferase</keyword>
<dbReference type="PANTHER" id="PTHR30582:SF4">
    <property type="entry name" value="L,D-TRANSPEPTIDASE YQJB-RELATED"/>
    <property type="match status" value="1"/>
</dbReference>
<accession>A0A953LHT1</accession>
<dbReference type="CDD" id="cd16913">
    <property type="entry name" value="YkuD_like"/>
    <property type="match status" value="1"/>
</dbReference>
<dbReference type="GO" id="GO:0016740">
    <property type="term" value="F:transferase activity"/>
    <property type="evidence" value="ECO:0007669"/>
    <property type="project" value="UniProtKB-KW"/>
</dbReference>
<keyword evidence="3 6" id="KW-0133">Cell shape</keyword>
<dbReference type="GO" id="GO:0071972">
    <property type="term" value="F:peptidoglycan L,D-transpeptidase activity"/>
    <property type="evidence" value="ECO:0007669"/>
    <property type="project" value="TreeGrafter"/>
</dbReference>
<evidence type="ECO:0000256" key="3">
    <source>
        <dbReference type="ARBA" id="ARBA00022960"/>
    </source>
</evidence>
<evidence type="ECO:0000256" key="6">
    <source>
        <dbReference type="PROSITE-ProRule" id="PRU01373"/>
    </source>
</evidence>
<dbReference type="InterPro" id="IPR005490">
    <property type="entry name" value="LD_TPept_cat_dom"/>
</dbReference>
<feature type="domain" description="L,D-TPase catalytic" evidence="7">
    <location>
        <begin position="212"/>
        <end position="350"/>
    </location>
</feature>
<dbReference type="Gene3D" id="2.40.440.10">
    <property type="entry name" value="L,D-transpeptidase catalytic domain-like"/>
    <property type="match status" value="1"/>
</dbReference>
<comment type="caution">
    <text evidence="6">Lacks conserved residue(s) required for the propagation of feature annotation.</text>
</comment>
<evidence type="ECO:0000256" key="4">
    <source>
        <dbReference type="ARBA" id="ARBA00022984"/>
    </source>
</evidence>
<comment type="pathway">
    <text evidence="1 6">Cell wall biogenesis; peptidoglycan biosynthesis.</text>
</comment>
<dbReference type="GO" id="GO:0071555">
    <property type="term" value="P:cell wall organization"/>
    <property type="evidence" value="ECO:0007669"/>
    <property type="project" value="UniProtKB-UniRule"/>
</dbReference>
<dbReference type="PANTHER" id="PTHR30582">
    <property type="entry name" value="L,D-TRANSPEPTIDASE"/>
    <property type="match status" value="1"/>
</dbReference>
<name>A0A953LHT1_SYMTR</name>
<dbReference type="PROSITE" id="PS52029">
    <property type="entry name" value="LD_TPASE"/>
    <property type="match status" value="1"/>
</dbReference>
<evidence type="ECO:0000313" key="8">
    <source>
        <dbReference type="EMBL" id="MBY6277628.1"/>
    </source>
</evidence>
<dbReference type="InterPro" id="IPR050979">
    <property type="entry name" value="LD-transpeptidase"/>
</dbReference>
<comment type="caution">
    <text evidence="8">The sequence shown here is derived from an EMBL/GenBank/DDBJ whole genome shotgun (WGS) entry which is preliminary data.</text>
</comment>
<sequence>MPMSHLHEPDAHYSARRAWRRREARRRRYARRRALALLTLIGVLVGLGFGVRWAVMRIRHALAPPSSPDVTEPVEQAPTALPFAPERILEAPDLTGDGEPERVAVSAADDGRLQVALVDGWGPDAALLGQPISMPEGAVEIMDLPRAQGLLVWRGTLPRLGEPVEVSVGGEPALEARGGEPFFRAWALDPEHGLVPAEYYAALAPVAPPEPTVIVVDKGLNVLWYYEDGELVQTARVSTGRHVAGPAPSPDNWTENLLTPTGRFTVTLMVPGMPYYKEGIDALDPANPLGTRWIGFTVFEGDGGSLWAIHGTNAPEALGRWNSEGSIVMSNGEVEQLYERVELGTPVIITNSLEGP</sequence>
<dbReference type="GO" id="GO:0008360">
    <property type="term" value="P:regulation of cell shape"/>
    <property type="evidence" value="ECO:0007669"/>
    <property type="project" value="UniProtKB-UniRule"/>
</dbReference>
<keyword evidence="4 6" id="KW-0573">Peptidoglycan synthesis</keyword>
<dbReference type="EMBL" id="PIUK01000211">
    <property type="protein sequence ID" value="MBY6277628.1"/>
    <property type="molecule type" value="Genomic_DNA"/>
</dbReference>
<dbReference type="InterPro" id="IPR038063">
    <property type="entry name" value="Transpep_catalytic_dom"/>
</dbReference>
<dbReference type="AlphaFoldDB" id="A0A953LHT1"/>
<evidence type="ECO:0000256" key="2">
    <source>
        <dbReference type="ARBA" id="ARBA00022679"/>
    </source>
</evidence>
<dbReference type="Pfam" id="PF03734">
    <property type="entry name" value="YkuD"/>
    <property type="match status" value="1"/>
</dbReference>
<dbReference type="SUPFAM" id="SSF141523">
    <property type="entry name" value="L,D-transpeptidase catalytic domain-like"/>
    <property type="match status" value="1"/>
</dbReference>
<evidence type="ECO:0000313" key="9">
    <source>
        <dbReference type="Proteomes" id="UP000732377"/>
    </source>
</evidence>
<reference evidence="8" key="1">
    <citation type="submission" date="2017-11" db="EMBL/GenBank/DDBJ databases">
        <title>Three new genomes from thermophilic consortium.</title>
        <authorList>
            <person name="Quaggio R."/>
            <person name="Amgarten D."/>
            <person name="Setubal J.C."/>
        </authorList>
    </citation>
    <scope>NUCLEOTIDE SEQUENCE</scope>
    <source>
        <strain evidence="8">ZCTH01-B2</strain>
    </source>
</reference>
<dbReference type="GO" id="GO:0005576">
    <property type="term" value="C:extracellular region"/>
    <property type="evidence" value="ECO:0007669"/>
    <property type="project" value="TreeGrafter"/>
</dbReference>
<evidence type="ECO:0000256" key="1">
    <source>
        <dbReference type="ARBA" id="ARBA00004752"/>
    </source>
</evidence>
<protein>
    <recommendedName>
        <fullName evidence="7">L,D-TPase catalytic domain-containing protein</fullName>
    </recommendedName>
</protein>
<proteinExistence type="predicted"/>
<dbReference type="Proteomes" id="UP000732377">
    <property type="component" value="Unassembled WGS sequence"/>
</dbReference>
<evidence type="ECO:0000256" key="5">
    <source>
        <dbReference type="ARBA" id="ARBA00023316"/>
    </source>
</evidence>
<gene>
    <name evidence="8" type="ORF">CWE10_15745</name>
</gene>